<keyword evidence="2" id="KW-1185">Reference proteome</keyword>
<gene>
    <name evidence="1" type="ORF">TRUGW13939_08830</name>
</gene>
<dbReference type="RefSeq" id="XP_035347851.1">
    <property type="nucleotide sequence ID" value="XM_035491958.1"/>
</dbReference>
<organism evidence="1 2">
    <name type="scientific">Talaromyces rugulosus</name>
    <name type="common">Penicillium rugulosum</name>
    <dbReference type="NCBI Taxonomy" id="121627"/>
    <lineage>
        <taxon>Eukaryota</taxon>
        <taxon>Fungi</taxon>
        <taxon>Dikarya</taxon>
        <taxon>Ascomycota</taxon>
        <taxon>Pezizomycotina</taxon>
        <taxon>Eurotiomycetes</taxon>
        <taxon>Eurotiomycetidae</taxon>
        <taxon>Eurotiales</taxon>
        <taxon>Trichocomaceae</taxon>
        <taxon>Talaromyces</taxon>
        <taxon>Talaromyces sect. Islandici</taxon>
    </lineage>
</organism>
<accession>A0A7H8R629</accession>
<evidence type="ECO:0000313" key="1">
    <source>
        <dbReference type="EMBL" id="QKX61677.1"/>
    </source>
</evidence>
<sequence length="221" mass="24920">MDKNGYTTINNLKLSPSELVGDIVRGIKDLLPLENPGDLTYTFEPKHNSTLFHSIKKYVEYDINVSHLCSFYLSGTHPTGRIDLVRVVGCRPASQPANDEQYMLGPQDYRLADAFVLIRPIHDRVTLNLYPGSHTMTCTQFTQKFNEGSSPTSETVGRDQAIVAMSTIWCNWPDDQACLRIEDTILFAFVVYSSGPQEVDNSDEEEVGCVDETRLVPFTRY</sequence>
<dbReference type="Proteomes" id="UP000509510">
    <property type="component" value="Chromosome V"/>
</dbReference>
<evidence type="ECO:0000313" key="2">
    <source>
        <dbReference type="Proteomes" id="UP000509510"/>
    </source>
</evidence>
<protein>
    <submittedName>
        <fullName evidence="1">Uncharacterized protein</fullName>
    </submittedName>
</protein>
<dbReference type="GeneID" id="55996317"/>
<proteinExistence type="predicted"/>
<name>A0A7H8R629_TALRU</name>
<dbReference type="EMBL" id="CP055902">
    <property type="protein sequence ID" value="QKX61677.1"/>
    <property type="molecule type" value="Genomic_DNA"/>
</dbReference>
<reference evidence="2" key="1">
    <citation type="submission" date="2020-06" db="EMBL/GenBank/DDBJ databases">
        <title>A chromosome-scale genome assembly of Talaromyces rugulosus W13939.</title>
        <authorList>
            <person name="Wang B."/>
            <person name="Guo L."/>
            <person name="Ye K."/>
            <person name="Wang L."/>
        </authorList>
    </citation>
    <scope>NUCLEOTIDE SEQUENCE [LARGE SCALE GENOMIC DNA]</scope>
    <source>
        <strain evidence="2">W13939</strain>
    </source>
</reference>
<dbReference type="KEGG" id="trg:TRUGW13939_08830"/>
<dbReference type="AlphaFoldDB" id="A0A7H8R629"/>